<dbReference type="AlphaFoldDB" id="A0A3S9VW53"/>
<dbReference type="OrthoDB" id="526037at2"/>
<dbReference type="PANTHER" id="PTHR21064">
    <property type="entry name" value="AMINOGLYCOSIDE PHOSPHOTRANSFERASE DOMAIN-CONTAINING PROTEIN-RELATED"/>
    <property type="match status" value="1"/>
</dbReference>
<evidence type="ECO:0000259" key="1">
    <source>
        <dbReference type="Pfam" id="PF01636"/>
    </source>
</evidence>
<dbReference type="EMBL" id="CP032819">
    <property type="protein sequence ID" value="AZS30740.1"/>
    <property type="molecule type" value="Genomic_DNA"/>
</dbReference>
<gene>
    <name evidence="2" type="ORF">D8S85_15085</name>
</gene>
<dbReference type="GO" id="GO:0016740">
    <property type="term" value="F:transferase activity"/>
    <property type="evidence" value="ECO:0007669"/>
    <property type="project" value="UniProtKB-KW"/>
</dbReference>
<dbReference type="KEGG" id="buy:D8S85_15085"/>
<sequence length="360" mass="42224">MDKLKRIYDTFVSSGRFISATPYGSGHINDTYLVKVDEDVEYILQRINDNVFKDIPKLVRNKELVCGHIRNRLIRHKVSDITRKYITYFYTDKGNAYYKDYEGNYWTLSLFIKGSKSYDVIPNSQIAYQVGIGFGEFENRISDFDSKLLIETIPLFHNVPRRQRELKEALSKARPDRIEASKELLEYLKKFDNKMLELQQMKDEGILPLRVTHNDMKANNLLFDHNDHPLCVIDLDTVMPGIVHYDFGDAIRSACNTAGEETRDLDEVHFNMDYFEAFTAGFMEKAKHLLTLKEKKTLAQGCTLMTYLQAVRFLTDYLDGDHYYPITYPEHNLQRAKVQVKLLQDMERQFDKMNQFILNQ</sequence>
<name>A0A3S9VW53_9BACT</name>
<dbReference type="RefSeq" id="WP_106481380.1">
    <property type="nucleotide sequence ID" value="NZ_CP032819.1"/>
</dbReference>
<dbReference type="InterPro" id="IPR050249">
    <property type="entry name" value="Pseudomonas-type_ThrB"/>
</dbReference>
<dbReference type="Gene3D" id="3.90.1200.10">
    <property type="match status" value="1"/>
</dbReference>
<reference evidence="2 3" key="1">
    <citation type="submission" date="2018-10" db="EMBL/GenBank/DDBJ databases">
        <title>Butyricimonas faecalis sp. nov., isolated from human faeces and emended description of the genus Butyricimonas.</title>
        <authorList>
            <person name="Le Roy T."/>
            <person name="Van der Smissen P."/>
            <person name="Paquot A."/>
            <person name="Delzenne N."/>
            <person name="Muccioli G."/>
            <person name="Collet J.-F."/>
            <person name="Cani P.D."/>
        </authorList>
    </citation>
    <scope>NUCLEOTIDE SEQUENCE [LARGE SCALE GENOMIC DNA]</scope>
    <source>
        <strain evidence="2 3">H184</strain>
    </source>
</reference>
<feature type="domain" description="Aminoglycoside phosphotransferase" evidence="1">
    <location>
        <begin position="20"/>
        <end position="263"/>
    </location>
</feature>
<dbReference type="Pfam" id="PF01636">
    <property type="entry name" value="APH"/>
    <property type="match status" value="1"/>
</dbReference>
<dbReference type="InterPro" id="IPR011009">
    <property type="entry name" value="Kinase-like_dom_sf"/>
</dbReference>
<protein>
    <submittedName>
        <fullName evidence="2">Aminoglycoside phosphotransferase family protein</fullName>
    </submittedName>
</protein>
<keyword evidence="3" id="KW-1185">Reference proteome</keyword>
<proteinExistence type="predicted"/>
<dbReference type="InterPro" id="IPR002575">
    <property type="entry name" value="Aminoglycoside_PTrfase"/>
</dbReference>
<keyword evidence="2" id="KW-0808">Transferase</keyword>
<evidence type="ECO:0000313" key="2">
    <source>
        <dbReference type="EMBL" id="AZS30740.1"/>
    </source>
</evidence>
<evidence type="ECO:0000313" key="3">
    <source>
        <dbReference type="Proteomes" id="UP000270673"/>
    </source>
</evidence>
<accession>A0A3S9VW53</accession>
<dbReference type="Proteomes" id="UP000270673">
    <property type="component" value="Chromosome"/>
</dbReference>
<dbReference type="SUPFAM" id="SSF56112">
    <property type="entry name" value="Protein kinase-like (PK-like)"/>
    <property type="match status" value="1"/>
</dbReference>
<organism evidence="2 3">
    <name type="scientific">Butyricimonas faecalis</name>
    <dbReference type="NCBI Taxonomy" id="2093856"/>
    <lineage>
        <taxon>Bacteria</taxon>
        <taxon>Pseudomonadati</taxon>
        <taxon>Bacteroidota</taxon>
        <taxon>Bacteroidia</taxon>
        <taxon>Bacteroidales</taxon>
        <taxon>Odoribacteraceae</taxon>
        <taxon>Butyricimonas</taxon>
    </lineage>
</organism>
<dbReference type="PANTHER" id="PTHR21064:SF5">
    <property type="entry name" value="SLR1880 PROTEIN"/>
    <property type="match status" value="1"/>
</dbReference>